<dbReference type="AlphaFoldDB" id="A0A432V4M7"/>
<organism evidence="1 2">
    <name type="scientific">Borborobacter arsenicus</name>
    <dbReference type="NCBI Taxonomy" id="1851146"/>
    <lineage>
        <taxon>Bacteria</taxon>
        <taxon>Pseudomonadati</taxon>
        <taxon>Pseudomonadota</taxon>
        <taxon>Alphaproteobacteria</taxon>
        <taxon>Hyphomicrobiales</taxon>
        <taxon>Phyllobacteriaceae</taxon>
        <taxon>Borborobacter</taxon>
    </lineage>
</organism>
<dbReference type="OrthoDB" id="8451754at2"/>
<gene>
    <name evidence="1" type="ORF">EET67_14585</name>
</gene>
<dbReference type="RefSeq" id="WP_128627264.1">
    <property type="nucleotide sequence ID" value="NZ_RKST01000014.1"/>
</dbReference>
<reference evidence="1 2" key="1">
    <citation type="submission" date="2018-11" db="EMBL/GenBank/DDBJ databases">
        <title>Pseudaminobacter arsenicus sp. nov., an arsenic-resistant bacterium isolated from arsenic-rich aquifers.</title>
        <authorList>
            <person name="Mu Y."/>
        </authorList>
    </citation>
    <scope>NUCLEOTIDE SEQUENCE [LARGE SCALE GENOMIC DNA]</scope>
    <source>
        <strain evidence="1 2">CB3</strain>
    </source>
</reference>
<evidence type="ECO:0000313" key="2">
    <source>
        <dbReference type="Proteomes" id="UP000281647"/>
    </source>
</evidence>
<dbReference type="Proteomes" id="UP000281647">
    <property type="component" value="Unassembled WGS sequence"/>
</dbReference>
<keyword evidence="2" id="KW-1185">Reference proteome</keyword>
<protein>
    <submittedName>
        <fullName evidence="1">Uncharacterized protein</fullName>
    </submittedName>
</protein>
<sequence>MTSEYYTAYLEDLGSIAREASIAEEQFRKQAALRAEELKTERAFAFRRLNLVKAIGRAVSSAENEEDALKIGRNVFFREVSWNGATQKQKEVADQFDAVVLAIWSAVRPAEETDEQPLVGDALAAFEKWYGENRNTAFLNLMEREIVELPLVEI</sequence>
<evidence type="ECO:0000313" key="1">
    <source>
        <dbReference type="EMBL" id="RUM97091.1"/>
    </source>
</evidence>
<name>A0A432V4M7_9HYPH</name>
<proteinExistence type="predicted"/>
<dbReference type="EMBL" id="RKST01000014">
    <property type="protein sequence ID" value="RUM97091.1"/>
    <property type="molecule type" value="Genomic_DNA"/>
</dbReference>
<accession>A0A432V4M7</accession>
<comment type="caution">
    <text evidence="1">The sequence shown here is derived from an EMBL/GenBank/DDBJ whole genome shotgun (WGS) entry which is preliminary data.</text>
</comment>